<accession>A0ACB9N8V7</accession>
<protein>
    <submittedName>
        <fullName evidence="1">Uncharacterized protein</fullName>
    </submittedName>
</protein>
<comment type="caution">
    <text evidence="1">The sequence shown here is derived from an EMBL/GenBank/DDBJ whole genome shotgun (WGS) entry which is preliminary data.</text>
</comment>
<gene>
    <name evidence="1" type="ORF">L6164_017551</name>
</gene>
<dbReference type="EMBL" id="CM039432">
    <property type="protein sequence ID" value="KAI4332661.1"/>
    <property type="molecule type" value="Genomic_DNA"/>
</dbReference>
<dbReference type="Proteomes" id="UP000828941">
    <property type="component" value="Chromosome 7"/>
</dbReference>
<sequence>MSQVQATSGRKPGLIARLVVHLVNLNFAGLCLGAWSDHGERTGGFYACNRYEAAKQEGVYDEAERRREMEKIPWRDILVIMSNGPVINLHGPPTYSSRQKALADPHQMQTMHREAWLQDFRQNGDDAIVDIEVRTGGARIGDYEYLLSMPMGTLTIESVEKLLAQKEENLDSKGTEEERRRLSEAKKRATSRGVTLAAKRPPRKNSKKANNVLSEAYIVANSSMDRKLQRLSNGKVGLAVGKAPPKKDDEEGQSLQNKEYNTVKSLRYSHLMIMTDQDYDGSHIKGLLINFVHSFWPPLPKVPSFLVEFTTPIIKGLLGQVLDRKGENTPATLSQMLI</sequence>
<name>A0ACB9N8V7_BAUVA</name>
<keyword evidence="2" id="KW-1185">Reference proteome</keyword>
<reference evidence="1 2" key="1">
    <citation type="journal article" date="2022" name="DNA Res.">
        <title>Chromosomal-level genome assembly of the orchid tree Bauhinia variegata (Leguminosae; Cercidoideae) supports the allotetraploid origin hypothesis of Bauhinia.</title>
        <authorList>
            <person name="Zhong Y."/>
            <person name="Chen Y."/>
            <person name="Zheng D."/>
            <person name="Pang J."/>
            <person name="Liu Y."/>
            <person name="Luo S."/>
            <person name="Meng S."/>
            <person name="Qian L."/>
            <person name="Wei D."/>
            <person name="Dai S."/>
            <person name="Zhou R."/>
        </authorList>
    </citation>
    <scope>NUCLEOTIDE SEQUENCE [LARGE SCALE GENOMIC DNA]</scope>
    <source>
        <strain evidence="1">BV-YZ2020</strain>
    </source>
</reference>
<evidence type="ECO:0000313" key="2">
    <source>
        <dbReference type="Proteomes" id="UP000828941"/>
    </source>
</evidence>
<proteinExistence type="predicted"/>
<organism evidence="1 2">
    <name type="scientific">Bauhinia variegata</name>
    <name type="common">Purple orchid tree</name>
    <name type="synonym">Phanera variegata</name>
    <dbReference type="NCBI Taxonomy" id="167791"/>
    <lineage>
        <taxon>Eukaryota</taxon>
        <taxon>Viridiplantae</taxon>
        <taxon>Streptophyta</taxon>
        <taxon>Embryophyta</taxon>
        <taxon>Tracheophyta</taxon>
        <taxon>Spermatophyta</taxon>
        <taxon>Magnoliopsida</taxon>
        <taxon>eudicotyledons</taxon>
        <taxon>Gunneridae</taxon>
        <taxon>Pentapetalae</taxon>
        <taxon>rosids</taxon>
        <taxon>fabids</taxon>
        <taxon>Fabales</taxon>
        <taxon>Fabaceae</taxon>
        <taxon>Cercidoideae</taxon>
        <taxon>Cercideae</taxon>
        <taxon>Bauhiniinae</taxon>
        <taxon>Bauhinia</taxon>
    </lineage>
</organism>
<evidence type="ECO:0000313" key="1">
    <source>
        <dbReference type="EMBL" id="KAI4332661.1"/>
    </source>
</evidence>